<evidence type="ECO:0000256" key="3">
    <source>
        <dbReference type="PROSITE-ProRule" id="PRU00267"/>
    </source>
</evidence>
<feature type="region of interest" description="Disordered" evidence="4">
    <location>
        <begin position="13"/>
        <end position="83"/>
    </location>
</feature>
<feature type="compositionally biased region" description="Basic and acidic residues" evidence="4">
    <location>
        <begin position="393"/>
        <end position="404"/>
    </location>
</feature>
<dbReference type="GeneID" id="18936824"/>
<dbReference type="SUPFAM" id="SSF47095">
    <property type="entry name" value="HMG-box"/>
    <property type="match status" value="1"/>
</dbReference>
<reference evidence="7" key="1">
    <citation type="journal article" date="2011" name="Proc. Natl. Acad. Sci. U.S.A.">
        <title>Obligate biotrophy features unraveled by the genomic analysis of rust fungi.</title>
        <authorList>
            <person name="Duplessis S."/>
            <person name="Cuomo C.A."/>
            <person name="Lin Y.-C."/>
            <person name="Aerts A."/>
            <person name="Tisserant E."/>
            <person name="Veneault-Fourrey C."/>
            <person name="Joly D.L."/>
            <person name="Hacquard S."/>
            <person name="Amselem J."/>
            <person name="Cantarel B.L."/>
            <person name="Chiu R."/>
            <person name="Coutinho P.M."/>
            <person name="Feau N."/>
            <person name="Field M."/>
            <person name="Frey P."/>
            <person name="Gelhaye E."/>
            <person name="Goldberg J."/>
            <person name="Grabherr M.G."/>
            <person name="Kodira C.D."/>
            <person name="Kohler A."/>
            <person name="Kuees U."/>
            <person name="Lindquist E.A."/>
            <person name="Lucas S.M."/>
            <person name="Mago R."/>
            <person name="Mauceli E."/>
            <person name="Morin E."/>
            <person name="Murat C."/>
            <person name="Pangilinan J.L."/>
            <person name="Park R."/>
            <person name="Pearson M."/>
            <person name="Quesneville H."/>
            <person name="Rouhier N."/>
            <person name="Sakthikumar S."/>
            <person name="Salamov A.A."/>
            <person name="Schmutz J."/>
            <person name="Selles B."/>
            <person name="Shapiro H."/>
            <person name="Tanguay P."/>
            <person name="Tuskan G.A."/>
            <person name="Henrissat B."/>
            <person name="Van de Peer Y."/>
            <person name="Rouze P."/>
            <person name="Ellis J.G."/>
            <person name="Dodds P.N."/>
            <person name="Schein J.E."/>
            <person name="Zhong S."/>
            <person name="Hamelin R.C."/>
            <person name="Grigoriev I.V."/>
            <person name="Szabo L.J."/>
            <person name="Martin F."/>
        </authorList>
    </citation>
    <scope>NUCLEOTIDE SEQUENCE [LARGE SCALE GENOMIC DNA]</scope>
    <source>
        <strain evidence="7">98AG31 / pathotype 3-4-7</strain>
    </source>
</reference>
<dbReference type="KEGG" id="mlr:MELLADRAFT_94219"/>
<feature type="region of interest" description="Disordered" evidence="4">
    <location>
        <begin position="537"/>
        <end position="571"/>
    </location>
</feature>
<dbReference type="GO" id="GO:0030154">
    <property type="term" value="P:cell differentiation"/>
    <property type="evidence" value="ECO:0007669"/>
    <property type="project" value="TreeGrafter"/>
</dbReference>
<feature type="region of interest" description="Disordered" evidence="4">
    <location>
        <begin position="99"/>
        <end position="126"/>
    </location>
</feature>
<dbReference type="AlphaFoldDB" id="F4S6W9"/>
<dbReference type="Pfam" id="PF00505">
    <property type="entry name" value="HMG_box"/>
    <property type="match status" value="1"/>
</dbReference>
<feature type="region of interest" description="Disordered" evidence="4">
    <location>
        <begin position="175"/>
        <end position="251"/>
    </location>
</feature>
<dbReference type="STRING" id="747676.F4S6W9"/>
<dbReference type="eggNOG" id="KOG0527">
    <property type="taxonomic scope" value="Eukaryota"/>
</dbReference>
<evidence type="ECO:0000313" key="6">
    <source>
        <dbReference type="EMBL" id="EGF99649.1"/>
    </source>
</evidence>
<keyword evidence="3" id="KW-0539">Nucleus</keyword>
<feature type="compositionally biased region" description="Polar residues" evidence="4">
    <location>
        <begin position="589"/>
        <end position="606"/>
    </location>
</feature>
<dbReference type="Gene3D" id="1.10.30.10">
    <property type="entry name" value="High mobility group box domain"/>
    <property type="match status" value="1"/>
</dbReference>
<keyword evidence="7" id="KW-1185">Reference proteome</keyword>
<dbReference type="HOGENOM" id="CLU_426450_0_0_1"/>
<accession>F4S6W9</accession>
<proteinExistence type="predicted"/>
<dbReference type="CDD" id="cd01389">
    <property type="entry name" value="HMG-box_ROX1-like"/>
    <property type="match status" value="1"/>
</dbReference>
<feature type="compositionally biased region" description="Basic residues" evidence="4">
    <location>
        <begin position="235"/>
        <end position="245"/>
    </location>
</feature>
<keyword evidence="2" id="KW-0804">Transcription</keyword>
<feature type="region of interest" description="Disordered" evidence="4">
    <location>
        <begin position="314"/>
        <end position="358"/>
    </location>
</feature>
<evidence type="ECO:0000313" key="7">
    <source>
        <dbReference type="Proteomes" id="UP000001072"/>
    </source>
</evidence>
<dbReference type="PROSITE" id="PS50118">
    <property type="entry name" value="HMG_BOX_2"/>
    <property type="match status" value="1"/>
</dbReference>
<evidence type="ECO:0000256" key="4">
    <source>
        <dbReference type="SAM" id="MobiDB-lite"/>
    </source>
</evidence>
<keyword evidence="1 3" id="KW-0238">DNA-binding</keyword>
<dbReference type="VEuPathDB" id="FungiDB:MELLADRAFT_94219"/>
<feature type="compositionally biased region" description="Basic and acidic residues" evidence="4">
    <location>
        <begin position="343"/>
        <end position="358"/>
    </location>
</feature>
<dbReference type="EMBL" id="GL883156">
    <property type="protein sequence ID" value="EGF99649.1"/>
    <property type="molecule type" value="Genomic_DNA"/>
</dbReference>
<evidence type="ECO:0000256" key="1">
    <source>
        <dbReference type="ARBA" id="ARBA00023125"/>
    </source>
</evidence>
<dbReference type="GO" id="GO:0005634">
    <property type="term" value="C:nucleus"/>
    <property type="evidence" value="ECO:0007669"/>
    <property type="project" value="UniProtKB-UniRule"/>
</dbReference>
<feature type="region of interest" description="Disordered" evidence="4">
    <location>
        <begin position="589"/>
        <end position="612"/>
    </location>
</feature>
<name>F4S6W9_MELLP</name>
<feature type="region of interest" description="Disordered" evidence="4">
    <location>
        <begin position="141"/>
        <end position="163"/>
    </location>
</feature>
<dbReference type="Proteomes" id="UP000001072">
    <property type="component" value="Unassembled WGS sequence"/>
</dbReference>
<dbReference type="RefSeq" id="XP_007417104.1">
    <property type="nucleotide sequence ID" value="XM_007417042.1"/>
</dbReference>
<dbReference type="InterPro" id="IPR036910">
    <property type="entry name" value="HMG_box_dom_sf"/>
</dbReference>
<dbReference type="GO" id="GO:0000978">
    <property type="term" value="F:RNA polymerase II cis-regulatory region sequence-specific DNA binding"/>
    <property type="evidence" value="ECO:0007669"/>
    <property type="project" value="TreeGrafter"/>
</dbReference>
<dbReference type="SMART" id="SM00398">
    <property type="entry name" value="HMG"/>
    <property type="match status" value="1"/>
</dbReference>
<feature type="region of interest" description="Disordered" evidence="4">
    <location>
        <begin position="474"/>
        <end position="506"/>
    </location>
</feature>
<feature type="compositionally biased region" description="Low complexity" evidence="4">
    <location>
        <begin position="27"/>
        <end position="42"/>
    </location>
</feature>
<dbReference type="PANTHER" id="PTHR10270">
    <property type="entry name" value="SOX TRANSCRIPTION FACTOR"/>
    <property type="match status" value="1"/>
</dbReference>
<evidence type="ECO:0000256" key="2">
    <source>
        <dbReference type="ARBA" id="ARBA00023163"/>
    </source>
</evidence>
<dbReference type="InParanoid" id="F4S6W9"/>
<protein>
    <recommendedName>
        <fullName evidence="5">HMG box domain-containing protein</fullName>
    </recommendedName>
</protein>
<sequence>MMDSINTSYPAFASSVSAGFPTPPSSPLVRPLSSPPALSSSSGFLQKVSEHPKHLLENKAHSPPIFSSEVRRGSHTDDTPSISTTQNLILVPPASILSGDVGRVSQPDDTPPALTTEDPDVVSPPPFIISSDIKIGPTIENHDGPSSGISHHSSIRDHEEGGQLSDHTVNHQMAGVKSASDPELCDLPVLDPSVRDHKDHNQNPTNDIITFNNEQAVKSSDRISEQSAVLSKGTAKTKRKTKKARPAYEVAGRLPRPPNSWILYRSEKILEMKSLDLGLAQSILSKEIAARWREEPSEVKKMYERKAEIIKAEHAAKHPDYKYNPKRHRKNGEKSSKNPTRSTIEEEHKDQNKQLTKGKSETHDLHHFAFEHSRDSFNVPPTPKNSISTSTGDQKDEDQIRNKSDEEQRFQTLILDANLYKAFPVLSQLIANQNPNTPLPSASTEAFPTRRSMTIPNQFQDLTLSSNQGIFEHHHQHTDPQLVSPTSWAPPWQPNDPSSTPIDYHDSRNWNRNMSYPLPSIPPDHNVNRFSLPSQLQWTPNHISPNSQQYSNPNYHSNQSQSFDGSHTSSCLSNSLDWQDPRLSNWSNPFHLGSSSDHTTRQSPNNERLDQNGINFGFNSFINDDLNQNHQSLQAFWNLENQ</sequence>
<dbReference type="InterPro" id="IPR050140">
    <property type="entry name" value="SRY-related_HMG-box_TF-like"/>
</dbReference>
<feature type="region of interest" description="Disordered" evidence="4">
    <location>
        <begin position="371"/>
        <end position="404"/>
    </location>
</feature>
<evidence type="ECO:0000259" key="5">
    <source>
        <dbReference type="PROSITE" id="PS50118"/>
    </source>
</evidence>
<feature type="domain" description="HMG box" evidence="5">
    <location>
        <begin position="254"/>
        <end position="322"/>
    </location>
</feature>
<dbReference type="InterPro" id="IPR009071">
    <property type="entry name" value="HMG_box_dom"/>
</dbReference>
<organism evidence="7">
    <name type="scientific">Melampsora larici-populina (strain 98AG31 / pathotype 3-4-7)</name>
    <name type="common">Poplar leaf rust fungus</name>
    <dbReference type="NCBI Taxonomy" id="747676"/>
    <lineage>
        <taxon>Eukaryota</taxon>
        <taxon>Fungi</taxon>
        <taxon>Dikarya</taxon>
        <taxon>Basidiomycota</taxon>
        <taxon>Pucciniomycotina</taxon>
        <taxon>Pucciniomycetes</taxon>
        <taxon>Pucciniales</taxon>
        <taxon>Melampsoraceae</taxon>
        <taxon>Melampsora</taxon>
    </lineage>
</organism>
<feature type="compositionally biased region" description="Basic and acidic residues" evidence="4">
    <location>
        <begin position="48"/>
        <end position="60"/>
    </location>
</feature>
<feature type="compositionally biased region" description="Basic and acidic residues" evidence="4">
    <location>
        <begin position="314"/>
        <end position="323"/>
    </location>
</feature>
<dbReference type="OrthoDB" id="2497274at2759"/>
<gene>
    <name evidence="6" type="ORF">MELLADRAFT_94219</name>
</gene>
<feature type="compositionally biased region" description="Basic and acidic residues" evidence="4">
    <location>
        <begin position="69"/>
        <end position="78"/>
    </location>
</feature>
<dbReference type="PANTHER" id="PTHR10270:SF161">
    <property type="entry name" value="SEX-DETERMINING REGION Y PROTEIN"/>
    <property type="match status" value="1"/>
</dbReference>
<dbReference type="GO" id="GO:0001228">
    <property type="term" value="F:DNA-binding transcription activator activity, RNA polymerase II-specific"/>
    <property type="evidence" value="ECO:0007669"/>
    <property type="project" value="TreeGrafter"/>
</dbReference>
<feature type="compositionally biased region" description="Polar residues" evidence="4">
    <location>
        <begin position="202"/>
        <end position="218"/>
    </location>
</feature>
<feature type="DNA-binding region" description="HMG box" evidence="3">
    <location>
        <begin position="254"/>
        <end position="322"/>
    </location>
</feature>